<evidence type="ECO:0000313" key="3">
    <source>
        <dbReference type="Proteomes" id="UP001601992"/>
    </source>
</evidence>
<dbReference type="EMBL" id="JBIAQY010000013">
    <property type="protein sequence ID" value="MFF3572288.1"/>
    <property type="molecule type" value="Genomic_DNA"/>
</dbReference>
<feature type="domain" description="Alpha-L-rhamnosidase C-terminal" evidence="1">
    <location>
        <begin position="2"/>
        <end position="43"/>
    </location>
</feature>
<name>A0ABW6S9M9_9NOCA</name>
<accession>A0ABW6S9M9</accession>
<dbReference type="Pfam" id="PF17390">
    <property type="entry name" value="Bac_rhamnosid_C"/>
    <property type="match status" value="1"/>
</dbReference>
<reference evidence="2 3" key="1">
    <citation type="submission" date="2024-10" db="EMBL/GenBank/DDBJ databases">
        <title>The Natural Products Discovery Center: Release of the First 8490 Sequenced Strains for Exploring Actinobacteria Biosynthetic Diversity.</title>
        <authorList>
            <person name="Kalkreuter E."/>
            <person name="Kautsar S.A."/>
            <person name="Yang D."/>
            <person name="Bader C.D."/>
            <person name="Teijaro C.N."/>
            <person name="Fluegel L."/>
            <person name="Davis C.M."/>
            <person name="Simpson J.R."/>
            <person name="Lauterbach L."/>
            <person name="Steele A.D."/>
            <person name="Gui C."/>
            <person name="Meng S."/>
            <person name="Li G."/>
            <person name="Viehrig K."/>
            <person name="Ye F."/>
            <person name="Su P."/>
            <person name="Kiefer A.F."/>
            <person name="Nichols A."/>
            <person name="Cepeda A.J."/>
            <person name="Yan W."/>
            <person name="Fan B."/>
            <person name="Jiang Y."/>
            <person name="Adhikari A."/>
            <person name="Zheng C.-J."/>
            <person name="Schuster L."/>
            <person name="Cowan T.M."/>
            <person name="Smanski M.J."/>
            <person name="Chevrette M.G."/>
            <person name="De Carvalho L.P.S."/>
            <person name="Shen B."/>
        </authorList>
    </citation>
    <scope>NUCLEOTIDE SEQUENCE [LARGE SCALE GENOMIC DNA]</scope>
    <source>
        <strain evidence="2 3">NPDC002593</strain>
    </source>
</reference>
<evidence type="ECO:0000259" key="1">
    <source>
        <dbReference type="Pfam" id="PF17390"/>
    </source>
</evidence>
<dbReference type="InterPro" id="IPR035398">
    <property type="entry name" value="Bac_rhamnosid_C"/>
</dbReference>
<organism evidence="2 3">
    <name type="scientific">Nocardia jiangxiensis</name>
    <dbReference type="NCBI Taxonomy" id="282685"/>
    <lineage>
        <taxon>Bacteria</taxon>
        <taxon>Bacillati</taxon>
        <taxon>Actinomycetota</taxon>
        <taxon>Actinomycetes</taxon>
        <taxon>Mycobacteriales</taxon>
        <taxon>Nocardiaceae</taxon>
        <taxon>Nocardia</taxon>
    </lineage>
</organism>
<dbReference type="RefSeq" id="WP_373281921.1">
    <property type="nucleotide sequence ID" value="NZ_JBIAQY010000013.1"/>
</dbReference>
<keyword evidence="3" id="KW-1185">Reference proteome</keyword>
<comment type="caution">
    <text evidence="2">The sequence shown here is derived from an EMBL/GenBank/DDBJ whole genome shotgun (WGS) entry which is preliminary data.</text>
</comment>
<gene>
    <name evidence="2" type="ORF">ACFYXQ_31395</name>
</gene>
<sequence length="55" mass="5807">MPTPHGPIAVFWNRSGKQLRVTVTAPPDTTGTLQIPGNGRAPIEIHSGTYSIPLG</sequence>
<protein>
    <submittedName>
        <fullName evidence="2">Alpha-L-rhamnosidase C-terminal domain-containing protein</fullName>
    </submittedName>
</protein>
<dbReference type="Gene3D" id="2.60.420.10">
    <property type="entry name" value="Maltose phosphorylase, domain 3"/>
    <property type="match status" value="1"/>
</dbReference>
<evidence type="ECO:0000313" key="2">
    <source>
        <dbReference type="EMBL" id="MFF3572288.1"/>
    </source>
</evidence>
<proteinExistence type="predicted"/>
<dbReference type="Proteomes" id="UP001601992">
    <property type="component" value="Unassembled WGS sequence"/>
</dbReference>